<keyword evidence="3" id="KW-1185">Reference proteome</keyword>
<dbReference type="Proteomes" id="UP000708208">
    <property type="component" value="Unassembled WGS sequence"/>
</dbReference>
<feature type="region of interest" description="Disordered" evidence="1">
    <location>
        <begin position="1"/>
        <end position="31"/>
    </location>
</feature>
<gene>
    <name evidence="2" type="ORF">AFUS01_LOCUS21028</name>
</gene>
<sequence length="170" mass="18571">MTPRIIKSPRVKRESIDHASSPTVIDHSHSGFQSLGSQPVRYARRARSNPWNLASISLRLGPSADAPTDTDTCGIDGLRDLTDEQKSAVGTYIAMFKNEQYPKAQDFETLKAAFIPQTTSFRILGNTPATCRTNEAKRVCTARGGTLIIPESNTADCTPNEDGSDQCRTI</sequence>
<dbReference type="AlphaFoldDB" id="A0A8J2P639"/>
<dbReference type="EMBL" id="CAJVCH010233006">
    <property type="protein sequence ID" value="CAG7732514.1"/>
    <property type="molecule type" value="Genomic_DNA"/>
</dbReference>
<proteinExistence type="predicted"/>
<organism evidence="2 3">
    <name type="scientific">Allacma fusca</name>
    <dbReference type="NCBI Taxonomy" id="39272"/>
    <lineage>
        <taxon>Eukaryota</taxon>
        <taxon>Metazoa</taxon>
        <taxon>Ecdysozoa</taxon>
        <taxon>Arthropoda</taxon>
        <taxon>Hexapoda</taxon>
        <taxon>Collembola</taxon>
        <taxon>Symphypleona</taxon>
        <taxon>Sminthuridae</taxon>
        <taxon>Allacma</taxon>
    </lineage>
</organism>
<protein>
    <submittedName>
        <fullName evidence="2">Uncharacterized protein</fullName>
    </submittedName>
</protein>
<name>A0A8J2P639_9HEXA</name>
<comment type="caution">
    <text evidence="2">The sequence shown here is derived from an EMBL/GenBank/DDBJ whole genome shotgun (WGS) entry which is preliminary data.</text>
</comment>
<evidence type="ECO:0000313" key="2">
    <source>
        <dbReference type="EMBL" id="CAG7732514.1"/>
    </source>
</evidence>
<evidence type="ECO:0000313" key="3">
    <source>
        <dbReference type="Proteomes" id="UP000708208"/>
    </source>
</evidence>
<reference evidence="2" key="1">
    <citation type="submission" date="2021-06" db="EMBL/GenBank/DDBJ databases">
        <authorList>
            <person name="Hodson N. C."/>
            <person name="Mongue J. A."/>
            <person name="Jaron S. K."/>
        </authorList>
    </citation>
    <scope>NUCLEOTIDE SEQUENCE</scope>
</reference>
<feature type="non-terminal residue" evidence="2">
    <location>
        <position position="1"/>
    </location>
</feature>
<feature type="non-terminal residue" evidence="2">
    <location>
        <position position="170"/>
    </location>
</feature>
<accession>A0A8J2P639</accession>
<evidence type="ECO:0000256" key="1">
    <source>
        <dbReference type="SAM" id="MobiDB-lite"/>
    </source>
</evidence>